<evidence type="ECO:0000313" key="7">
    <source>
        <dbReference type="EnsemblPlants" id="KQK21490"/>
    </source>
</evidence>
<dbReference type="Proteomes" id="UP000008810">
    <property type="component" value="Chromosome 1"/>
</dbReference>
<dbReference type="PANTHER" id="PTHR15710:SF132">
    <property type="entry name" value="E3 UBIQUITIN-PROTEIN LIGASE MPSR1"/>
    <property type="match status" value="1"/>
</dbReference>
<dbReference type="PROSITE" id="PS50089">
    <property type="entry name" value="ZF_RING_2"/>
    <property type="match status" value="1"/>
</dbReference>
<dbReference type="AlphaFoldDB" id="I1H503"/>
<proteinExistence type="predicted"/>
<dbReference type="PANTHER" id="PTHR15710">
    <property type="entry name" value="E3 UBIQUITIN-PROTEIN LIGASE PRAJA"/>
    <property type="match status" value="1"/>
</dbReference>
<evidence type="ECO:0000256" key="1">
    <source>
        <dbReference type="ARBA" id="ARBA00022723"/>
    </source>
</evidence>
<dbReference type="GO" id="GO:0006511">
    <property type="term" value="P:ubiquitin-dependent protein catabolic process"/>
    <property type="evidence" value="ECO:0000318"/>
    <property type="project" value="GO_Central"/>
</dbReference>
<feature type="domain" description="RING-type" evidence="5">
    <location>
        <begin position="59"/>
        <end position="99"/>
    </location>
</feature>
<protein>
    <recommendedName>
        <fullName evidence="5">RING-type domain-containing protein</fullName>
    </recommendedName>
</protein>
<evidence type="ECO:0000313" key="8">
    <source>
        <dbReference type="Proteomes" id="UP000008810"/>
    </source>
</evidence>
<sequence>MEEPLMTPELVLAETARRLLDTSGFLLSSSGAGASKEAIDGLVAVETRGEEDEDEEGECAICLAADDQRKKAELPCGHRFHRGCVGKWLRVHGTCPTCRHQLPPMSPAARNDLRYSWFLAVEDLRKKAALLGLG</sequence>
<dbReference type="OrthoDB" id="8062037at2759"/>
<keyword evidence="3" id="KW-0862">Zinc</keyword>
<dbReference type="InterPro" id="IPR013083">
    <property type="entry name" value="Znf_RING/FYVE/PHD"/>
</dbReference>
<organism evidence="6">
    <name type="scientific">Brachypodium distachyon</name>
    <name type="common">Purple false brome</name>
    <name type="synonym">Trachynia distachya</name>
    <dbReference type="NCBI Taxonomy" id="15368"/>
    <lineage>
        <taxon>Eukaryota</taxon>
        <taxon>Viridiplantae</taxon>
        <taxon>Streptophyta</taxon>
        <taxon>Embryophyta</taxon>
        <taxon>Tracheophyta</taxon>
        <taxon>Spermatophyta</taxon>
        <taxon>Magnoliopsida</taxon>
        <taxon>Liliopsida</taxon>
        <taxon>Poales</taxon>
        <taxon>Poaceae</taxon>
        <taxon>BOP clade</taxon>
        <taxon>Pooideae</taxon>
        <taxon>Stipodae</taxon>
        <taxon>Brachypodieae</taxon>
        <taxon>Brachypodium</taxon>
    </lineage>
</organism>
<keyword evidence="8" id="KW-1185">Reference proteome</keyword>
<dbReference type="Pfam" id="PF13639">
    <property type="entry name" value="zf-RING_2"/>
    <property type="match status" value="1"/>
</dbReference>
<evidence type="ECO:0000256" key="2">
    <source>
        <dbReference type="ARBA" id="ARBA00022771"/>
    </source>
</evidence>
<reference evidence="6 7" key="1">
    <citation type="journal article" date="2010" name="Nature">
        <title>Genome sequencing and analysis of the model grass Brachypodium distachyon.</title>
        <authorList>
            <consortium name="International Brachypodium Initiative"/>
        </authorList>
    </citation>
    <scope>NUCLEOTIDE SEQUENCE [LARGE SCALE GENOMIC DNA]</scope>
    <source>
        <strain evidence="6 7">Bd21</strain>
    </source>
</reference>
<evidence type="ECO:0000313" key="6">
    <source>
        <dbReference type="EMBL" id="KQK21490.1"/>
    </source>
</evidence>
<keyword evidence="2 4" id="KW-0863">Zinc-finger</keyword>
<name>I1H503_BRADI</name>
<dbReference type="EnsemblPlants" id="KQK21490">
    <property type="protein sequence ID" value="KQK21490"/>
    <property type="gene ID" value="BRADI_1g61080v3"/>
</dbReference>
<evidence type="ECO:0000256" key="4">
    <source>
        <dbReference type="PROSITE-ProRule" id="PRU00175"/>
    </source>
</evidence>
<dbReference type="EMBL" id="CM000880">
    <property type="protein sequence ID" value="KQK21490.1"/>
    <property type="molecule type" value="Genomic_DNA"/>
</dbReference>
<evidence type="ECO:0000259" key="5">
    <source>
        <dbReference type="PROSITE" id="PS50089"/>
    </source>
</evidence>
<reference evidence="6" key="2">
    <citation type="submission" date="2017-06" db="EMBL/GenBank/DDBJ databases">
        <title>WGS assembly of Brachypodium distachyon.</title>
        <authorList>
            <consortium name="The International Brachypodium Initiative"/>
            <person name="Lucas S."/>
            <person name="Harmon-Smith M."/>
            <person name="Lail K."/>
            <person name="Tice H."/>
            <person name="Grimwood J."/>
            <person name="Bruce D."/>
            <person name="Barry K."/>
            <person name="Shu S."/>
            <person name="Lindquist E."/>
            <person name="Wang M."/>
            <person name="Pitluck S."/>
            <person name="Vogel J.P."/>
            <person name="Garvin D.F."/>
            <person name="Mockler T.C."/>
            <person name="Schmutz J."/>
            <person name="Rokhsar D."/>
            <person name="Bevan M.W."/>
        </authorList>
    </citation>
    <scope>NUCLEOTIDE SEQUENCE</scope>
    <source>
        <strain evidence="6">Bd21</strain>
    </source>
</reference>
<dbReference type="Gramene" id="KQK21490">
    <property type="protein sequence ID" value="KQK21490"/>
    <property type="gene ID" value="BRADI_1g61080v3"/>
</dbReference>
<dbReference type="InterPro" id="IPR001841">
    <property type="entry name" value="Znf_RING"/>
</dbReference>
<dbReference type="eggNOG" id="KOG0800">
    <property type="taxonomic scope" value="Eukaryota"/>
</dbReference>
<reference evidence="7" key="3">
    <citation type="submission" date="2018-08" db="UniProtKB">
        <authorList>
            <consortium name="EnsemblPlants"/>
        </authorList>
    </citation>
    <scope>IDENTIFICATION</scope>
    <source>
        <strain evidence="7">cv. Bd21</strain>
    </source>
</reference>
<dbReference type="GO" id="GO:0061630">
    <property type="term" value="F:ubiquitin protein ligase activity"/>
    <property type="evidence" value="ECO:0000318"/>
    <property type="project" value="GO_Central"/>
</dbReference>
<dbReference type="Gene3D" id="3.30.40.10">
    <property type="entry name" value="Zinc/RING finger domain, C3HC4 (zinc finger)"/>
    <property type="match status" value="1"/>
</dbReference>
<dbReference type="GO" id="GO:0008270">
    <property type="term" value="F:zinc ion binding"/>
    <property type="evidence" value="ECO:0007669"/>
    <property type="project" value="UniProtKB-KW"/>
</dbReference>
<gene>
    <name evidence="7" type="primary">LOC104582362</name>
    <name evidence="6" type="ORF">BRADI_1g61080v3</name>
</gene>
<dbReference type="HOGENOM" id="CLU_1899085_0_0_1"/>
<dbReference type="SMART" id="SM00184">
    <property type="entry name" value="RING"/>
    <property type="match status" value="1"/>
</dbReference>
<evidence type="ECO:0000256" key="3">
    <source>
        <dbReference type="ARBA" id="ARBA00022833"/>
    </source>
</evidence>
<keyword evidence="1" id="KW-0479">Metal-binding</keyword>
<accession>I1H503</accession>
<dbReference type="SUPFAM" id="SSF57850">
    <property type="entry name" value="RING/U-box"/>
    <property type="match status" value="1"/>
</dbReference>
<dbReference type="GO" id="GO:0016567">
    <property type="term" value="P:protein ubiquitination"/>
    <property type="evidence" value="ECO:0000318"/>
    <property type="project" value="GO_Central"/>
</dbReference>
<dbReference type="OMA" id="CMDDDKV"/>